<proteinExistence type="predicted"/>
<keyword evidence="3" id="KW-1185">Reference proteome</keyword>
<feature type="region of interest" description="Disordered" evidence="1">
    <location>
        <begin position="1"/>
        <end position="39"/>
    </location>
</feature>
<accession>A0A1B7NQZ4</accession>
<feature type="compositionally biased region" description="Basic and acidic residues" evidence="1">
    <location>
        <begin position="27"/>
        <end position="36"/>
    </location>
</feature>
<dbReference type="EMBL" id="LGUA01001101">
    <property type="protein sequence ID" value="OAX79233.1"/>
    <property type="molecule type" value="Genomic_DNA"/>
</dbReference>
<feature type="compositionally biased region" description="Polar residues" evidence="1">
    <location>
        <begin position="16"/>
        <end position="26"/>
    </location>
</feature>
<gene>
    <name evidence="2" type="ORF">ACJ72_06451</name>
</gene>
<protein>
    <submittedName>
        <fullName evidence="2">Uncharacterized protein</fullName>
    </submittedName>
</protein>
<evidence type="ECO:0000256" key="1">
    <source>
        <dbReference type="SAM" id="MobiDB-lite"/>
    </source>
</evidence>
<sequence>MGPQGLLSTADYKHQYLSSRPPATSCHSREVSDASHNRPAFPVASLGPLIVRLCTQADAQLHQGQLPSNAKTAHCIPQ</sequence>
<dbReference type="AlphaFoldDB" id="A0A1B7NQZ4"/>
<name>A0A1B7NQZ4_9EURO</name>
<evidence type="ECO:0000313" key="3">
    <source>
        <dbReference type="Proteomes" id="UP000091918"/>
    </source>
</evidence>
<dbReference type="Proteomes" id="UP000091918">
    <property type="component" value="Unassembled WGS sequence"/>
</dbReference>
<evidence type="ECO:0000313" key="2">
    <source>
        <dbReference type="EMBL" id="OAX79233.1"/>
    </source>
</evidence>
<organism evidence="2 3">
    <name type="scientific">Emergomyces africanus</name>
    <dbReference type="NCBI Taxonomy" id="1955775"/>
    <lineage>
        <taxon>Eukaryota</taxon>
        <taxon>Fungi</taxon>
        <taxon>Dikarya</taxon>
        <taxon>Ascomycota</taxon>
        <taxon>Pezizomycotina</taxon>
        <taxon>Eurotiomycetes</taxon>
        <taxon>Eurotiomycetidae</taxon>
        <taxon>Onygenales</taxon>
        <taxon>Ajellomycetaceae</taxon>
        <taxon>Emergomyces</taxon>
    </lineage>
</organism>
<comment type="caution">
    <text evidence="2">The sequence shown here is derived from an EMBL/GenBank/DDBJ whole genome shotgun (WGS) entry which is preliminary data.</text>
</comment>
<reference evidence="2 3" key="1">
    <citation type="submission" date="2015-07" db="EMBL/GenBank/DDBJ databases">
        <title>Emmonsia species relationships and genome sequence.</title>
        <authorList>
            <person name="Cuomo C.A."/>
            <person name="Schwartz I.S."/>
            <person name="Kenyon C."/>
            <person name="de Hoog G.S."/>
            <person name="Govender N.P."/>
            <person name="Botha A."/>
            <person name="Moreno L."/>
            <person name="de Vries M."/>
            <person name="Munoz J.F."/>
            <person name="Stielow J.B."/>
        </authorList>
    </citation>
    <scope>NUCLEOTIDE SEQUENCE [LARGE SCALE GENOMIC DNA]</scope>
    <source>
        <strain evidence="2 3">CBS 136260</strain>
    </source>
</reference>